<sequence>MEESSGSSVNRLLVGGSLVNRLLVGTSTSWSLPVVGGSSVSRSLGIGSSVRSLGGGSSVNRISVGDDISGYDSTSKRKTFNTNDTNNNKKQATDGEKTKRITLTKAQKAEICCLRKKGYTQLALANKFKIGESTVSKILKQQDYFFSIDPNSTQAKSKRNRSAKYPQLEEVLSLWVSKAEAHYQTITGAIIQRKAFQFAKKLKIDNFGGSEGWLSNFKKRFHIKEYTRQGESTSAPINDIPRY</sequence>
<gene>
    <name evidence="1" type="ORF">DHETER_LOCUS1379</name>
</gene>
<dbReference type="Proteomes" id="UP000789702">
    <property type="component" value="Unassembled WGS sequence"/>
</dbReference>
<evidence type="ECO:0000313" key="2">
    <source>
        <dbReference type="Proteomes" id="UP000789702"/>
    </source>
</evidence>
<keyword evidence="2" id="KW-1185">Reference proteome</keyword>
<name>A0ACA9KB87_9GLOM</name>
<accession>A0ACA9KB87</accession>
<protein>
    <submittedName>
        <fullName evidence="1">373_t:CDS:1</fullName>
    </submittedName>
</protein>
<proteinExistence type="predicted"/>
<dbReference type="EMBL" id="CAJVPU010000827">
    <property type="protein sequence ID" value="CAG8463255.1"/>
    <property type="molecule type" value="Genomic_DNA"/>
</dbReference>
<evidence type="ECO:0000313" key="1">
    <source>
        <dbReference type="EMBL" id="CAG8463255.1"/>
    </source>
</evidence>
<organism evidence="1 2">
    <name type="scientific">Dentiscutata heterogama</name>
    <dbReference type="NCBI Taxonomy" id="1316150"/>
    <lineage>
        <taxon>Eukaryota</taxon>
        <taxon>Fungi</taxon>
        <taxon>Fungi incertae sedis</taxon>
        <taxon>Mucoromycota</taxon>
        <taxon>Glomeromycotina</taxon>
        <taxon>Glomeromycetes</taxon>
        <taxon>Diversisporales</taxon>
        <taxon>Gigasporaceae</taxon>
        <taxon>Dentiscutata</taxon>
    </lineage>
</organism>
<reference evidence="1" key="1">
    <citation type="submission" date="2021-06" db="EMBL/GenBank/DDBJ databases">
        <authorList>
            <person name="Kallberg Y."/>
            <person name="Tangrot J."/>
            <person name="Rosling A."/>
        </authorList>
    </citation>
    <scope>NUCLEOTIDE SEQUENCE</scope>
    <source>
        <strain evidence="1">IL203A</strain>
    </source>
</reference>
<comment type="caution">
    <text evidence="1">The sequence shown here is derived from an EMBL/GenBank/DDBJ whole genome shotgun (WGS) entry which is preliminary data.</text>
</comment>
<feature type="non-terminal residue" evidence="1">
    <location>
        <position position="243"/>
    </location>
</feature>